<keyword evidence="4" id="KW-1185">Reference proteome</keyword>
<feature type="compositionally biased region" description="Polar residues" evidence="1">
    <location>
        <begin position="293"/>
        <end position="311"/>
    </location>
</feature>
<evidence type="ECO:0000256" key="1">
    <source>
        <dbReference type="SAM" id="MobiDB-lite"/>
    </source>
</evidence>
<reference evidence="3 4" key="1">
    <citation type="submission" date="2020-06" db="EMBL/GenBank/DDBJ databases">
        <authorList>
            <person name="Chanama M."/>
        </authorList>
    </citation>
    <scope>NUCLEOTIDE SEQUENCE [LARGE SCALE GENOMIC DNA]</scope>
    <source>
        <strain evidence="3 4">TBRC6557</strain>
    </source>
</reference>
<proteinExistence type="predicted"/>
<evidence type="ECO:0000313" key="3">
    <source>
        <dbReference type="EMBL" id="NUW41446.1"/>
    </source>
</evidence>
<dbReference type="InterPro" id="IPR016181">
    <property type="entry name" value="Acyl_CoA_acyltransferase"/>
</dbReference>
<name>A0A7Y6MC65_9ACTN</name>
<sequence>MAEGMVRGAEEGDMPAVRAVARRFGLLRGWPAARDFLDAERAFGRLVLAPTANGRARGFGGTLRRGEVTHLGDLFVLPEHQSSGVGRALLAELLGGGGPKVTFASSDPRAMGLYIRYGLRPWCPLLYLTGPASGLPAPPVREARPEDVVELDARAGGGARPGTLAWYAATPGVTPYTTGEGYAFARVSGGDVVIGPAGGTTPQDCAEAALGALAATVRSTGPLGSNGASGSNGPSESAGDFGSGCAAGSTRAMGSAGASGSSGASASTGLEGSIGPVRSSCAGSTWARGSVGTLGSSGASRSTGPLGSSSGDIAPRATIRSAGAVPSTAAIRSAGAVPSTAEVRESATGQAGGGEPAPLVARIAVPGVHPLVSPLVEAGWRIGDLDTFMADDGALSLIRPDRYIPHPDLG</sequence>
<feature type="region of interest" description="Disordered" evidence="1">
    <location>
        <begin position="292"/>
        <end position="314"/>
    </location>
</feature>
<protein>
    <submittedName>
        <fullName evidence="3">GNAT family N-acetyltransferase</fullName>
    </submittedName>
</protein>
<feature type="region of interest" description="Disordered" evidence="1">
    <location>
        <begin position="223"/>
        <end position="243"/>
    </location>
</feature>
<dbReference type="Proteomes" id="UP000546126">
    <property type="component" value="Unassembled WGS sequence"/>
</dbReference>
<keyword evidence="3" id="KW-0808">Transferase</keyword>
<dbReference type="SUPFAM" id="SSF55729">
    <property type="entry name" value="Acyl-CoA N-acyltransferases (Nat)"/>
    <property type="match status" value="1"/>
</dbReference>
<evidence type="ECO:0000259" key="2">
    <source>
        <dbReference type="PROSITE" id="PS51186"/>
    </source>
</evidence>
<dbReference type="EMBL" id="JABWGO010000002">
    <property type="protein sequence ID" value="NUW41446.1"/>
    <property type="molecule type" value="Genomic_DNA"/>
</dbReference>
<evidence type="ECO:0000313" key="4">
    <source>
        <dbReference type="Proteomes" id="UP000546126"/>
    </source>
</evidence>
<dbReference type="Gene3D" id="3.40.630.30">
    <property type="match status" value="1"/>
</dbReference>
<dbReference type="AlphaFoldDB" id="A0A7Y6MC65"/>
<feature type="domain" description="N-acetyltransferase" evidence="2">
    <location>
        <begin position="4"/>
        <end position="131"/>
    </location>
</feature>
<dbReference type="PROSITE" id="PS51186">
    <property type="entry name" value="GNAT"/>
    <property type="match status" value="1"/>
</dbReference>
<comment type="caution">
    <text evidence="3">The sequence shown here is derived from an EMBL/GenBank/DDBJ whole genome shotgun (WGS) entry which is preliminary data.</text>
</comment>
<dbReference type="Pfam" id="PF13673">
    <property type="entry name" value="Acetyltransf_10"/>
    <property type="match status" value="1"/>
</dbReference>
<gene>
    <name evidence="3" type="ORF">HT134_15055</name>
</gene>
<dbReference type="GO" id="GO:0016747">
    <property type="term" value="F:acyltransferase activity, transferring groups other than amino-acyl groups"/>
    <property type="evidence" value="ECO:0007669"/>
    <property type="project" value="InterPro"/>
</dbReference>
<accession>A0A7Y6MC65</accession>
<feature type="compositionally biased region" description="Low complexity" evidence="1">
    <location>
        <begin position="223"/>
        <end position="239"/>
    </location>
</feature>
<organism evidence="3 4">
    <name type="scientific">Nonomuraea rhodomycinica</name>
    <dbReference type="NCBI Taxonomy" id="1712872"/>
    <lineage>
        <taxon>Bacteria</taxon>
        <taxon>Bacillati</taxon>
        <taxon>Actinomycetota</taxon>
        <taxon>Actinomycetes</taxon>
        <taxon>Streptosporangiales</taxon>
        <taxon>Streptosporangiaceae</taxon>
        <taxon>Nonomuraea</taxon>
    </lineage>
</organism>
<dbReference type="InterPro" id="IPR000182">
    <property type="entry name" value="GNAT_dom"/>
</dbReference>